<dbReference type="SMART" id="SM00066">
    <property type="entry name" value="GAL4"/>
    <property type="match status" value="1"/>
</dbReference>
<keyword evidence="7" id="KW-0539">Nucleus</keyword>
<dbReference type="Pfam" id="PF04082">
    <property type="entry name" value="Fungal_trans"/>
    <property type="match status" value="1"/>
</dbReference>
<evidence type="ECO:0000256" key="1">
    <source>
        <dbReference type="ARBA" id="ARBA00004123"/>
    </source>
</evidence>
<dbReference type="InterPro" id="IPR007219">
    <property type="entry name" value="XnlR_reg_dom"/>
</dbReference>
<protein>
    <recommendedName>
        <fullName evidence="9">Zn(2)-C6 fungal-type domain-containing protein</fullName>
    </recommendedName>
</protein>
<comment type="subcellular location">
    <subcellularLocation>
        <location evidence="1">Nucleus</location>
    </subcellularLocation>
</comment>
<dbReference type="PROSITE" id="PS50048">
    <property type="entry name" value="ZN2_CY6_FUNGAL_2"/>
    <property type="match status" value="1"/>
</dbReference>
<evidence type="ECO:0000256" key="6">
    <source>
        <dbReference type="ARBA" id="ARBA00023163"/>
    </source>
</evidence>
<dbReference type="InterPro" id="IPR001138">
    <property type="entry name" value="Zn2Cys6_DnaBD"/>
</dbReference>
<evidence type="ECO:0000313" key="11">
    <source>
        <dbReference type="Proteomes" id="UP001194746"/>
    </source>
</evidence>
<feature type="domain" description="Zn(2)-C6 fungal-type" evidence="9">
    <location>
        <begin position="19"/>
        <end position="51"/>
    </location>
</feature>
<dbReference type="Gene3D" id="4.10.240.10">
    <property type="entry name" value="Zn(2)-C6 fungal-type DNA-binding domain"/>
    <property type="match status" value="1"/>
</dbReference>
<gene>
    <name evidence="10" type="ORF">FE257_006662</name>
</gene>
<dbReference type="GO" id="GO:0000981">
    <property type="term" value="F:DNA-binding transcription factor activity, RNA polymerase II-specific"/>
    <property type="evidence" value="ECO:0007669"/>
    <property type="project" value="InterPro"/>
</dbReference>
<dbReference type="PANTHER" id="PTHR31313">
    <property type="entry name" value="TY1 ENHANCER ACTIVATOR"/>
    <property type="match status" value="1"/>
</dbReference>
<keyword evidence="2" id="KW-0479">Metal-binding</keyword>
<keyword evidence="3" id="KW-0862">Zinc</keyword>
<keyword evidence="6" id="KW-0804">Transcription</keyword>
<feature type="region of interest" description="Disordered" evidence="8">
    <location>
        <begin position="82"/>
        <end position="166"/>
    </location>
</feature>
<dbReference type="GO" id="GO:0005634">
    <property type="term" value="C:nucleus"/>
    <property type="evidence" value="ECO:0007669"/>
    <property type="project" value="UniProtKB-SubCell"/>
</dbReference>
<keyword evidence="4" id="KW-0805">Transcription regulation</keyword>
<dbReference type="CDD" id="cd12148">
    <property type="entry name" value="fungal_TF_MHR"/>
    <property type="match status" value="1"/>
</dbReference>
<feature type="compositionally biased region" description="Low complexity" evidence="8">
    <location>
        <begin position="543"/>
        <end position="554"/>
    </location>
</feature>
<evidence type="ECO:0000256" key="2">
    <source>
        <dbReference type="ARBA" id="ARBA00022723"/>
    </source>
</evidence>
<feature type="compositionally biased region" description="Polar residues" evidence="8">
    <location>
        <begin position="109"/>
        <end position="124"/>
    </location>
</feature>
<dbReference type="InterPro" id="IPR036864">
    <property type="entry name" value="Zn2-C6_fun-type_DNA-bd_sf"/>
</dbReference>
<dbReference type="CDD" id="cd00067">
    <property type="entry name" value="GAL4"/>
    <property type="match status" value="1"/>
</dbReference>
<feature type="compositionally biased region" description="Basic and acidic residues" evidence="8">
    <location>
        <begin position="826"/>
        <end position="835"/>
    </location>
</feature>
<dbReference type="SMART" id="SM00906">
    <property type="entry name" value="Fungal_trans"/>
    <property type="match status" value="1"/>
</dbReference>
<reference evidence="10" key="2">
    <citation type="submission" date="2020-02" db="EMBL/GenBank/DDBJ databases">
        <authorList>
            <person name="Gilchrist C.L.M."/>
            <person name="Chooi Y.-H."/>
        </authorList>
    </citation>
    <scope>NUCLEOTIDE SEQUENCE</scope>
    <source>
        <strain evidence="10">MST-FP2251</strain>
    </source>
</reference>
<dbReference type="GO" id="GO:0008270">
    <property type="term" value="F:zinc ion binding"/>
    <property type="evidence" value="ECO:0007669"/>
    <property type="project" value="InterPro"/>
</dbReference>
<dbReference type="PROSITE" id="PS00463">
    <property type="entry name" value="ZN2_CY6_FUNGAL_1"/>
    <property type="match status" value="1"/>
</dbReference>
<keyword evidence="5" id="KW-0238">DNA-binding</keyword>
<dbReference type="AlphaFoldDB" id="A0AAD4CQP1"/>
<evidence type="ECO:0000256" key="4">
    <source>
        <dbReference type="ARBA" id="ARBA00023015"/>
    </source>
</evidence>
<reference evidence="10" key="1">
    <citation type="journal article" date="2019" name="Beilstein J. Org. Chem.">
        <title>Nanangenines: drimane sesquiterpenoids as the dominant metabolite cohort of a novel Australian fungus, Aspergillus nanangensis.</title>
        <authorList>
            <person name="Lacey H.J."/>
            <person name="Gilchrist C.L.M."/>
            <person name="Crombie A."/>
            <person name="Kalaitzis J.A."/>
            <person name="Vuong D."/>
            <person name="Rutledge P.J."/>
            <person name="Turner P."/>
            <person name="Pitt J.I."/>
            <person name="Lacey E."/>
            <person name="Chooi Y.H."/>
            <person name="Piggott A.M."/>
        </authorList>
    </citation>
    <scope>NUCLEOTIDE SEQUENCE</scope>
    <source>
        <strain evidence="10">MST-FP2251</strain>
    </source>
</reference>
<proteinExistence type="predicted"/>
<accession>A0AAD4CQP1</accession>
<feature type="region of interest" description="Disordered" evidence="8">
    <location>
        <begin position="826"/>
        <end position="861"/>
    </location>
</feature>
<keyword evidence="11" id="KW-1185">Reference proteome</keyword>
<dbReference type="EMBL" id="VCAU01000030">
    <property type="protein sequence ID" value="KAF9889982.1"/>
    <property type="molecule type" value="Genomic_DNA"/>
</dbReference>
<dbReference type="InterPro" id="IPR051615">
    <property type="entry name" value="Transcr_Regulatory_Elem"/>
</dbReference>
<evidence type="ECO:0000256" key="5">
    <source>
        <dbReference type="ARBA" id="ARBA00023125"/>
    </source>
</evidence>
<dbReference type="GO" id="GO:0006351">
    <property type="term" value="P:DNA-templated transcription"/>
    <property type="evidence" value="ECO:0007669"/>
    <property type="project" value="InterPro"/>
</dbReference>
<feature type="region of interest" description="Disordered" evidence="8">
    <location>
        <begin position="653"/>
        <end position="706"/>
    </location>
</feature>
<comment type="caution">
    <text evidence="10">The sequence shown here is derived from an EMBL/GenBank/DDBJ whole genome shotgun (WGS) entry which is preliminary data.</text>
</comment>
<dbReference type="SUPFAM" id="SSF57701">
    <property type="entry name" value="Zn2/Cys6 DNA-binding domain"/>
    <property type="match status" value="1"/>
</dbReference>
<evidence type="ECO:0000256" key="7">
    <source>
        <dbReference type="ARBA" id="ARBA00023242"/>
    </source>
</evidence>
<evidence type="ECO:0000256" key="8">
    <source>
        <dbReference type="SAM" id="MobiDB-lite"/>
    </source>
</evidence>
<feature type="compositionally biased region" description="Low complexity" evidence="8">
    <location>
        <begin position="146"/>
        <end position="164"/>
    </location>
</feature>
<sequence>MQGSPSDSSKKLRHRASVACSACRDRRTRCVVPDGESSCTQCRDTGQECVIKHDDQRRKPVSKAYVSMLEERINQLESALRQKEEHTITTTTTPPASSGPVSISHAREQSISTPGGDNPPSLSAFTFPVTSIPEDEPAPDFHGHRSSSGSPSSSTPGSNSSASSRKYSMVHKLVSTKGHLSYDRLAGRLRYFGPTTNCHIYSELVAEAESPRPSQEQDRRTQRVLSTLPPDTHDYLMSLFWHCYNSVIHVVDQAAFEEGQQLGGNQFYSGFLHICMLATGFRFADKSRADIIRIMSPSTRESSLHREAKYMLDYELERPGGMTLIGALLLLGDLEVGCGRDNVGWLYSGMANRLCFDIGLHLDATDLGLSQQEMDIRRMTLSACVVFDRYWALFLGRPTALKVDDLEVFQLSEQFNGLGTTSPTTSTAPPKPLETQIYEALMELMELSGKITEIMNKVAKRNPTLDHHVYIRMSALDRELETWYLQLPRALQYTTDNVQSAPFSFFLLHQQYYSTMILLHRQFAHYDQLMDDDNNNPLLPGESSSSTSHSHFSARSRATCTTSAGRMAQIFWAHRQRFDSRQIFVTGLQHAGNAASALVAAIASSRDPSAINTNMKYLECLTAALVDMAETYKPAEQMAAVLHAVLIELRNSHPHQKQQPSSLIPARRGSSADREHEPGFLPSKRAQSNQRTAKHSTPHPSANDGFVVVSGDDTGDFPPFDDAWSKLAGGDTIPIDPDLNFRSVWAGAETPSFSPLPGEAGRAAQMAASGETAADMEFMSLLNEPVGEEAASTAHTGIHPGLSDALKSVATPDAATGFGAGIAKEMRGFRGEKQQRRTSTGRYSDRTGPTDDIWSEMLRNA</sequence>
<feature type="region of interest" description="Disordered" evidence="8">
    <location>
        <begin position="535"/>
        <end position="554"/>
    </location>
</feature>
<evidence type="ECO:0000259" key="9">
    <source>
        <dbReference type="PROSITE" id="PS50048"/>
    </source>
</evidence>
<name>A0AAD4CQP1_ASPNN</name>
<dbReference type="PANTHER" id="PTHR31313:SF81">
    <property type="entry name" value="TY1 ENHANCER ACTIVATOR"/>
    <property type="match status" value="1"/>
</dbReference>
<organism evidence="10 11">
    <name type="scientific">Aspergillus nanangensis</name>
    <dbReference type="NCBI Taxonomy" id="2582783"/>
    <lineage>
        <taxon>Eukaryota</taxon>
        <taxon>Fungi</taxon>
        <taxon>Dikarya</taxon>
        <taxon>Ascomycota</taxon>
        <taxon>Pezizomycotina</taxon>
        <taxon>Eurotiomycetes</taxon>
        <taxon>Eurotiomycetidae</taxon>
        <taxon>Eurotiales</taxon>
        <taxon>Aspergillaceae</taxon>
        <taxon>Aspergillus</taxon>
        <taxon>Aspergillus subgen. Circumdati</taxon>
    </lineage>
</organism>
<dbReference type="GO" id="GO:0009893">
    <property type="term" value="P:positive regulation of metabolic process"/>
    <property type="evidence" value="ECO:0007669"/>
    <property type="project" value="UniProtKB-ARBA"/>
</dbReference>
<evidence type="ECO:0000256" key="3">
    <source>
        <dbReference type="ARBA" id="ARBA00022833"/>
    </source>
</evidence>
<dbReference type="GO" id="GO:0003677">
    <property type="term" value="F:DNA binding"/>
    <property type="evidence" value="ECO:0007669"/>
    <property type="project" value="UniProtKB-KW"/>
</dbReference>
<dbReference type="Proteomes" id="UP001194746">
    <property type="component" value="Unassembled WGS sequence"/>
</dbReference>
<evidence type="ECO:0000313" key="10">
    <source>
        <dbReference type="EMBL" id="KAF9889982.1"/>
    </source>
</evidence>